<protein>
    <submittedName>
        <fullName evidence="2">Uncharacterized protein</fullName>
    </submittedName>
</protein>
<dbReference type="EMBL" id="CM004478">
    <property type="protein sequence ID" value="OCT72350.1"/>
    <property type="molecule type" value="Genomic_DNA"/>
</dbReference>
<name>A0A974HC04_XENLA</name>
<feature type="region of interest" description="Disordered" evidence="1">
    <location>
        <begin position="58"/>
        <end position="92"/>
    </location>
</feature>
<evidence type="ECO:0000313" key="3">
    <source>
        <dbReference type="Proteomes" id="UP000694892"/>
    </source>
</evidence>
<evidence type="ECO:0000313" key="2">
    <source>
        <dbReference type="EMBL" id="OCT72350.1"/>
    </source>
</evidence>
<reference evidence="3" key="1">
    <citation type="journal article" date="2016" name="Nature">
        <title>Genome evolution in the allotetraploid frog Xenopus laevis.</title>
        <authorList>
            <person name="Session A.M."/>
            <person name="Uno Y."/>
            <person name="Kwon T."/>
            <person name="Chapman J.A."/>
            <person name="Toyoda A."/>
            <person name="Takahashi S."/>
            <person name="Fukui A."/>
            <person name="Hikosaka A."/>
            <person name="Suzuki A."/>
            <person name="Kondo M."/>
            <person name="van Heeringen S.J."/>
            <person name="Quigley I."/>
            <person name="Heinz S."/>
            <person name="Ogino H."/>
            <person name="Ochi H."/>
            <person name="Hellsten U."/>
            <person name="Lyons J.B."/>
            <person name="Simakov O."/>
            <person name="Putnam N."/>
            <person name="Stites J."/>
            <person name="Kuroki Y."/>
            <person name="Tanaka T."/>
            <person name="Michiue T."/>
            <person name="Watanabe M."/>
            <person name="Bogdanovic O."/>
            <person name="Lister R."/>
            <person name="Georgiou G."/>
            <person name="Paranjpe S.S."/>
            <person name="van Kruijsbergen I."/>
            <person name="Shu S."/>
            <person name="Carlson J."/>
            <person name="Kinoshita T."/>
            <person name="Ohta Y."/>
            <person name="Mawaribuchi S."/>
            <person name="Jenkins J."/>
            <person name="Grimwood J."/>
            <person name="Schmutz J."/>
            <person name="Mitros T."/>
            <person name="Mozaffari S.V."/>
            <person name="Suzuki Y."/>
            <person name="Haramoto Y."/>
            <person name="Yamamoto T.S."/>
            <person name="Takagi C."/>
            <person name="Heald R."/>
            <person name="Miller K."/>
            <person name="Haudenschild C."/>
            <person name="Kitzman J."/>
            <person name="Nakayama T."/>
            <person name="Izutsu Y."/>
            <person name="Robert J."/>
            <person name="Fortriede J."/>
            <person name="Burns K."/>
            <person name="Lotay V."/>
            <person name="Karimi K."/>
            <person name="Yasuoka Y."/>
            <person name="Dichmann D.S."/>
            <person name="Flajnik M.F."/>
            <person name="Houston D.W."/>
            <person name="Shendure J."/>
            <person name="DuPasquier L."/>
            <person name="Vize P.D."/>
            <person name="Zorn A.M."/>
            <person name="Ito M."/>
            <person name="Marcotte E.M."/>
            <person name="Wallingford J.B."/>
            <person name="Ito Y."/>
            <person name="Asashima M."/>
            <person name="Ueno N."/>
            <person name="Matsuda Y."/>
            <person name="Veenstra G.J."/>
            <person name="Fujiyama A."/>
            <person name="Harland R.M."/>
            <person name="Taira M."/>
            <person name="Rokhsar D.S."/>
        </authorList>
    </citation>
    <scope>NUCLEOTIDE SEQUENCE [LARGE SCALE GENOMIC DNA]</scope>
    <source>
        <strain evidence="3">J</strain>
    </source>
</reference>
<sequence>MACPWAPHGLRCQRHDIGAQTCDIIMLGSLATHMKAYEAQQNHIEQVLEALLSQMPSVSPVTGNPPTEVAPPTVSSAGEPHIPPPPRYNRDPQDCRRFLTHCLIQFEF</sequence>
<evidence type="ECO:0000256" key="1">
    <source>
        <dbReference type="SAM" id="MobiDB-lite"/>
    </source>
</evidence>
<proteinExistence type="predicted"/>
<dbReference type="AlphaFoldDB" id="A0A974HC04"/>
<accession>A0A974HC04</accession>
<gene>
    <name evidence="2" type="ORF">XELAEV_18035326mg</name>
</gene>
<organism evidence="2 3">
    <name type="scientific">Xenopus laevis</name>
    <name type="common">African clawed frog</name>
    <dbReference type="NCBI Taxonomy" id="8355"/>
    <lineage>
        <taxon>Eukaryota</taxon>
        <taxon>Metazoa</taxon>
        <taxon>Chordata</taxon>
        <taxon>Craniata</taxon>
        <taxon>Vertebrata</taxon>
        <taxon>Euteleostomi</taxon>
        <taxon>Amphibia</taxon>
        <taxon>Batrachia</taxon>
        <taxon>Anura</taxon>
        <taxon>Pipoidea</taxon>
        <taxon>Pipidae</taxon>
        <taxon>Xenopodinae</taxon>
        <taxon>Xenopus</taxon>
        <taxon>Xenopus</taxon>
    </lineage>
</organism>
<dbReference type="Proteomes" id="UP000694892">
    <property type="component" value="Chromosome 7L"/>
</dbReference>